<organism evidence="1 2">
    <name type="scientific">Macrolepiota fuliginosa MF-IS2</name>
    <dbReference type="NCBI Taxonomy" id="1400762"/>
    <lineage>
        <taxon>Eukaryota</taxon>
        <taxon>Fungi</taxon>
        <taxon>Dikarya</taxon>
        <taxon>Basidiomycota</taxon>
        <taxon>Agaricomycotina</taxon>
        <taxon>Agaricomycetes</taxon>
        <taxon>Agaricomycetidae</taxon>
        <taxon>Agaricales</taxon>
        <taxon>Agaricineae</taxon>
        <taxon>Agaricaceae</taxon>
        <taxon>Macrolepiota</taxon>
    </lineage>
</organism>
<keyword evidence="2" id="KW-1185">Reference proteome</keyword>
<dbReference type="OrthoDB" id="3030448at2759"/>
<protein>
    <submittedName>
        <fullName evidence="1">Uncharacterized protein</fullName>
    </submittedName>
</protein>
<evidence type="ECO:0000313" key="2">
    <source>
        <dbReference type="Proteomes" id="UP000807342"/>
    </source>
</evidence>
<dbReference type="Proteomes" id="UP000807342">
    <property type="component" value="Unassembled WGS sequence"/>
</dbReference>
<dbReference type="AlphaFoldDB" id="A0A9P5XHS4"/>
<gene>
    <name evidence="1" type="ORF">P691DRAFT_808638</name>
</gene>
<reference evidence="1" key="1">
    <citation type="submission" date="2020-11" db="EMBL/GenBank/DDBJ databases">
        <authorList>
            <consortium name="DOE Joint Genome Institute"/>
            <person name="Ahrendt S."/>
            <person name="Riley R."/>
            <person name="Andreopoulos W."/>
            <person name="Labutti K."/>
            <person name="Pangilinan J."/>
            <person name="Ruiz-Duenas F.J."/>
            <person name="Barrasa J.M."/>
            <person name="Sanchez-Garcia M."/>
            <person name="Camarero S."/>
            <person name="Miyauchi S."/>
            <person name="Serrano A."/>
            <person name="Linde D."/>
            <person name="Babiker R."/>
            <person name="Drula E."/>
            <person name="Ayuso-Fernandez I."/>
            <person name="Pacheco R."/>
            <person name="Padilla G."/>
            <person name="Ferreira P."/>
            <person name="Barriuso J."/>
            <person name="Kellner H."/>
            <person name="Castanera R."/>
            <person name="Alfaro M."/>
            <person name="Ramirez L."/>
            <person name="Pisabarro A.G."/>
            <person name="Kuo A."/>
            <person name="Tritt A."/>
            <person name="Lipzen A."/>
            <person name="He G."/>
            <person name="Yan M."/>
            <person name="Ng V."/>
            <person name="Cullen D."/>
            <person name="Martin F."/>
            <person name="Rosso M.-N."/>
            <person name="Henrissat B."/>
            <person name="Hibbett D."/>
            <person name="Martinez A.T."/>
            <person name="Grigoriev I.V."/>
        </authorList>
    </citation>
    <scope>NUCLEOTIDE SEQUENCE</scope>
    <source>
        <strain evidence="1">MF-IS2</strain>
    </source>
</reference>
<dbReference type="EMBL" id="MU151090">
    <property type="protein sequence ID" value="KAF9451153.1"/>
    <property type="molecule type" value="Genomic_DNA"/>
</dbReference>
<accession>A0A9P5XHS4</accession>
<sequence>MSGSTVLIYLLAGVAGGFCLAGLLDPRNHFTPTTRPSTIDTRDMLLSAARAHGWDELRRISFDSLSLVGNGTLYEINSTHDNKRRVAQFVLQVVLGILLRHQETVVSPGILQGLSASFVRTGHLFCDSASFPYPIDSTDTITKFITETTLKISGLVIDLIHHIEKFPEVGREFYRFSLDPTSWDRYTQAEAGSLSIEQIINRVPHTHSPLLARGLIITPGSSGSPCPEDPSPIGIFRSRLAALFRGDRGATDVDVEVGVGHTRLHERDIEYTAALFVAVLTHLPSMKYPEF</sequence>
<name>A0A9P5XHS4_9AGAR</name>
<comment type="caution">
    <text evidence="1">The sequence shown here is derived from an EMBL/GenBank/DDBJ whole genome shotgun (WGS) entry which is preliminary data.</text>
</comment>
<proteinExistence type="predicted"/>
<evidence type="ECO:0000313" key="1">
    <source>
        <dbReference type="EMBL" id="KAF9451153.1"/>
    </source>
</evidence>